<evidence type="ECO:0000313" key="3">
    <source>
        <dbReference type="Proteomes" id="UP000001542"/>
    </source>
</evidence>
<reference evidence="2" key="1">
    <citation type="submission" date="2006-10" db="EMBL/GenBank/DDBJ databases">
        <authorList>
            <person name="Amadeo P."/>
            <person name="Zhao Q."/>
            <person name="Wortman J."/>
            <person name="Fraser-Liggett C."/>
            <person name="Carlton J."/>
        </authorList>
    </citation>
    <scope>NUCLEOTIDE SEQUENCE</scope>
    <source>
        <strain evidence="2">G3</strain>
    </source>
</reference>
<protein>
    <recommendedName>
        <fullName evidence="1">Baseplate structural protein Gp10 C-terminal domain-containing protein</fullName>
    </recommendedName>
</protein>
<dbReference type="VEuPathDB" id="TrichDB:TVAG_112350"/>
<keyword evidence="3" id="KW-1185">Reference proteome</keyword>
<dbReference type="PANTHER" id="PTHR19051:SF32">
    <property type="entry name" value="KERATIN-ASSOCIATED PROTEIN 13-3"/>
    <property type="match status" value="1"/>
</dbReference>
<dbReference type="InterPro" id="IPR053827">
    <property type="entry name" value="Gp10_C"/>
</dbReference>
<dbReference type="RefSeq" id="XP_001300046.1">
    <property type="nucleotide sequence ID" value="XM_001300045.1"/>
</dbReference>
<dbReference type="Proteomes" id="UP000001542">
    <property type="component" value="Unassembled WGS sequence"/>
</dbReference>
<evidence type="ECO:0000313" key="2">
    <source>
        <dbReference type="EMBL" id="EAX87116.1"/>
    </source>
</evidence>
<dbReference type="EMBL" id="DS114508">
    <property type="protein sequence ID" value="EAX87116.1"/>
    <property type="molecule type" value="Genomic_DNA"/>
</dbReference>
<organism evidence="2 3">
    <name type="scientific">Trichomonas vaginalis (strain ATCC PRA-98 / G3)</name>
    <dbReference type="NCBI Taxonomy" id="412133"/>
    <lineage>
        <taxon>Eukaryota</taxon>
        <taxon>Metamonada</taxon>
        <taxon>Parabasalia</taxon>
        <taxon>Trichomonadida</taxon>
        <taxon>Trichomonadidae</taxon>
        <taxon>Trichomonas</taxon>
    </lineage>
</organism>
<dbReference type="AlphaFoldDB" id="A2G6U9"/>
<dbReference type="KEGG" id="tva:4744768"/>
<feature type="domain" description="Baseplate structural protein Gp10 C-terminal" evidence="1">
    <location>
        <begin position="134"/>
        <end position="163"/>
    </location>
</feature>
<dbReference type="PANTHER" id="PTHR19051">
    <property type="entry name" value="KERATIN-ASSOCIATED PROTEIN"/>
    <property type="match status" value="1"/>
</dbReference>
<reference evidence="2" key="2">
    <citation type="journal article" date="2007" name="Science">
        <title>Draft genome sequence of the sexually transmitted pathogen Trichomonas vaginalis.</title>
        <authorList>
            <person name="Carlton J.M."/>
            <person name="Hirt R.P."/>
            <person name="Silva J.C."/>
            <person name="Delcher A.L."/>
            <person name="Schatz M."/>
            <person name="Zhao Q."/>
            <person name="Wortman J.R."/>
            <person name="Bidwell S.L."/>
            <person name="Alsmark U.C.M."/>
            <person name="Besteiro S."/>
            <person name="Sicheritz-Ponten T."/>
            <person name="Noel C.J."/>
            <person name="Dacks J.B."/>
            <person name="Foster P.G."/>
            <person name="Simillion C."/>
            <person name="Van de Peer Y."/>
            <person name="Miranda-Saavedra D."/>
            <person name="Barton G.J."/>
            <person name="Westrop G.D."/>
            <person name="Mueller S."/>
            <person name="Dessi D."/>
            <person name="Fiori P.L."/>
            <person name="Ren Q."/>
            <person name="Paulsen I."/>
            <person name="Zhang H."/>
            <person name="Bastida-Corcuera F.D."/>
            <person name="Simoes-Barbosa A."/>
            <person name="Brown M.T."/>
            <person name="Hayes R.D."/>
            <person name="Mukherjee M."/>
            <person name="Okumura C.Y."/>
            <person name="Schneider R."/>
            <person name="Smith A.J."/>
            <person name="Vanacova S."/>
            <person name="Villalvazo M."/>
            <person name="Haas B.J."/>
            <person name="Pertea M."/>
            <person name="Feldblyum T.V."/>
            <person name="Utterback T.R."/>
            <person name="Shu C.L."/>
            <person name="Osoegawa K."/>
            <person name="de Jong P.J."/>
            <person name="Hrdy I."/>
            <person name="Horvathova L."/>
            <person name="Zubacova Z."/>
            <person name="Dolezal P."/>
            <person name="Malik S.B."/>
            <person name="Logsdon J.M. Jr."/>
            <person name="Henze K."/>
            <person name="Gupta A."/>
            <person name="Wang C.C."/>
            <person name="Dunne R.L."/>
            <person name="Upcroft J.A."/>
            <person name="Upcroft P."/>
            <person name="White O."/>
            <person name="Salzberg S.L."/>
            <person name="Tang P."/>
            <person name="Chiu C.-H."/>
            <person name="Lee Y.-S."/>
            <person name="Embley T.M."/>
            <person name="Coombs G.H."/>
            <person name="Mottram J.C."/>
            <person name="Tachezy J."/>
            <person name="Fraser-Liggett C.M."/>
            <person name="Johnson P.J."/>
        </authorList>
    </citation>
    <scope>NUCLEOTIDE SEQUENCE [LARGE SCALE GENOMIC DNA]</scope>
    <source>
        <strain evidence="2">G3</strain>
    </source>
</reference>
<accession>A2G6U9</accession>
<sequence>MFENVNEELQTIQQTIDKKADKRHSHYTVKTGEGVRLGSDYSEYLERTNETKVIDGIIYTHFNRIKTGVHFRFNREDIRENYFEWNEEIWSATAEMDMCLNPEFFITIVEVKNYEDIMGDKADKTELQTLKTEILQTLYPIGSIYTSMNSTSPSKVLGFGTWE</sequence>
<proteinExistence type="predicted"/>
<name>A2G6U9_TRIV3</name>
<dbReference type="Pfam" id="PF21939">
    <property type="entry name" value="Gp10_C"/>
    <property type="match status" value="1"/>
</dbReference>
<gene>
    <name evidence="2" type="ORF">TVAG_112350</name>
</gene>
<dbReference type="VEuPathDB" id="TrichDB:TVAGG3_0115580"/>
<dbReference type="InParanoid" id="A2G6U9"/>
<evidence type="ECO:0000259" key="1">
    <source>
        <dbReference type="Pfam" id="PF21939"/>
    </source>
</evidence>